<evidence type="ECO:0000313" key="8">
    <source>
        <dbReference type="EMBL" id="PPV13342.1"/>
    </source>
</evidence>
<feature type="signal peptide" evidence="6">
    <location>
        <begin position="1"/>
        <end position="24"/>
    </location>
</feature>
<feature type="region of interest" description="Disordered" evidence="5">
    <location>
        <begin position="1297"/>
        <end position="1342"/>
    </location>
</feature>
<protein>
    <recommendedName>
        <fullName evidence="7">BIG2 domain-containing protein</fullName>
    </recommendedName>
</protein>
<dbReference type="GO" id="GO:0009251">
    <property type="term" value="P:glucan catabolic process"/>
    <property type="evidence" value="ECO:0007669"/>
    <property type="project" value="TreeGrafter"/>
</dbReference>
<feature type="repeat" description="Cell wall-binding" evidence="4">
    <location>
        <begin position="1361"/>
        <end position="1380"/>
    </location>
</feature>
<evidence type="ECO:0000256" key="6">
    <source>
        <dbReference type="SAM" id="SignalP"/>
    </source>
</evidence>
<dbReference type="SUPFAM" id="SSF49785">
    <property type="entry name" value="Galactose-binding domain-like"/>
    <property type="match status" value="1"/>
</dbReference>
<dbReference type="Proteomes" id="UP000238081">
    <property type="component" value="Unassembled WGS sequence"/>
</dbReference>
<dbReference type="Pfam" id="PF00150">
    <property type="entry name" value="Cellulase"/>
    <property type="match status" value="1"/>
</dbReference>
<feature type="compositionally biased region" description="Polar residues" evidence="5">
    <location>
        <begin position="1328"/>
        <end position="1337"/>
    </location>
</feature>
<dbReference type="Gene3D" id="2.10.270.10">
    <property type="entry name" value="Cholin Binding"/>
    <property type="match status" value="1"/>
</dbReference>
<dbReference type="SMART" id="SM00635">
    <property type="entry name" value="BID_2"/>
    <property type="match status" value="1"/>
</dbReference>
<evidence type="ECO:0000256" key="5">
    <source>
        <dbReference type="SAM" id="MobiDB-lite"/>
    </source>
</evidence>
<name>A0A2S7F814_CLOBU</name>
<dbReference type="InterPro" id="IPR003343">
    <property type="entry name" value="Big_2"/>
</dbReference>
<dbReference type="PANTHER" id="PTHR31297:SF13">
    <property type="entry name" value="PUTATIVE-RELATED"/>
    <property type="match status" value="1"/>
</dbReference>
<evidence type="ECO:0000313" key="9">
    <source>
        <dbReference type="Proteomes" id="UP000238081"/>
    </source>
</evidence>
<dbReference type="RefSeq" id="WP_052188267.1">
    <property type="nucleotide sequence ID" value="NZ_JSEG01000003.1"/>
</dbReference>
<dbReference type="GO" id="GO:0005576">
    <property type="term" value="C:extracellular region"/>
    <property type="evidence" value="ECO:0007669"/>
    <property type="project" value="TreeGrafter"/>
</dbReference>
<evidence type="ECO:0000259" key="7">
    <source>
        <dbReference type="SMART" id="SM00635"/>
    </source>
</evidence>
<proteinExistence type="predicted"/>
<feature type="repeat" description="Cell wall-binding" evidence="4">
    <location>
        <begin position="1441"/>
        <end position="1461"/>
    </location>
</feature>
<feature type="compositionally biased region" description="Low complexity" evidence="5">
    <location>
        <begin position="1299"/>
        <end position="1315"/>
    </location>
</feature>
<organism evidence="8 9">
    <name type="scientific">Clostridium butyricum</name>
    <dbReference type="NCBI Taxonomy" id="1492"/>
    <lineage>
        <taxon>Bacteria</taxon>
        <taxon>Bacillati</taxon>
        <taxon>Bacillota</taxon>
        <taxon>Clostridia</taxon>
        <taxon>Eubacteriales</taxon>
        <taxon>Clostridiaceae</taxon>
        <taxon>Clostridium</taxon>
    </lineage>
</organism>
<accession>A0A2S7F814</accession>
<keyword evidence="1" id="KW-0677">Repeat</keyword>
<keyword evidence="3" id="KW-0326">Glycosidase</keyword>
<dbReference type="Pfam" id="PF02368">
    <property type="entry name" value="Big_2"/>
    <property type="match status" value="1"/>
</dbReference>
<dbReference type="InterPro" id="IPR008979">
    <property type="entry name" value="Galactose-bd-like_sf"/>
</dbReference>
<comment type="caution">
    <text evidence="8">The sequence shown here is derived from an EMBL/GenBank/DDBJ whole genome shotgun (WGS) entry which is preliminary data.</text>
</comment>
<evidence type="ECO:0000256" key="3">
    <source>
        <dbReference type="ARBA" id="ARBA00023295"/>
    </source>
</evidence>
<dbReference type="Gene3D" id="2.60.40.1080">
    <property type="match status" value="1"/>
</dbReference>
<dbReference type="Pfam" id="PF19127">
    <property type="entry name" value="Choline_bind_3"/>
    <property type="match status" value="2"/>
</dbReference>
<dbReference type="GO" id="GO:0008422">
    <property type="term" value="F:beta-glucosidase activity"/>
    <property type="evidence" value="ECO:0007669"/>
    <property type="project" value="TreeGrafter"/>
</dbReference>
<dbReference type="InterPro" id="IPR008964">
    <property type="entry name" value="Invasin/intimin_cell_adhesion"/>
</dbReference>
<dbReference type="InterPro" id="IPR018337">
    <property type="entry name" value="Cell_wall/Cho-bd_repeat"/>
</dbReference>
<dbReference type="PROSITE" id="PS51170">
    <property type="entry name" value="CW"/>
    <property type="match status" value="5"/>
</dbReference>
<reference evidence="8 9" key="1">
    <citation type="submission" date="2016-01" db="EMBL/GenBank/DDBJ databases">
        <title>Characterization of the Clostridium difficile lineages that are prevalent in Hong Kong and China.</title>
        <authorList>
            <person name="Kwok J.S.-L."/>
            <person name="Lam W.-Y."/>
            <person name="Ip M."/>
            <person name="Chan T.-F."/>
            <person name="Hawkey P.M."/>
            <person name="Tsui S.K.-W."/>
        </authorList>
    </citation>
    <scope>NUCLEOTIDE SEQUENCE [LARGE SCALE GENOMIC DNA]</scope>
    <source>
        <strain evidence="8 9">300064</strain>
    </source>
</reference>
<feature type="repeat" description="Cell wall-binding" evidence="4">
    <location>
        <begin position="1421"/>
        <end position="1440"/>
    </location>
</feature>
<feature type="chain" id="PRO_5039398305" description="BIG2 domain-containing protein" evidence="6">
    <location>
        <begin position="25"/>
        <end position="1480"/>
    </location>
</feature>
<keyword evidence="6" id="KW-0732">Signal</keyword>
<evidence type="ECO:0000256" key="1">
    <source>
        <dbReference type="ARBA" id="ARBA00022737"/>
    </source>
</evidence>
<dbReference type="PANTHER" id="PTHR31297">
    <property type="entry name" value="GLUCAN ENDO-1,6-BETA-GLUCOSIDASE B"/>
    <property type="match status" value="1"/>
</dbReference>
<dbReference type="InterPro" id="IPR001547">
    <property type="entry name" value="Glyco_hydro_5"/>
</dbReference>
<dbReference type="Pfam" id="PF13290">
    <property type="entry name" value="CHB_HEX_C_1"/>
    <property type="match status" value="4"/>
</dbReference>
<dbReference type="Gene3D" id="1.20.1270.90">
    <property type="entry name" value="AF1782-like"/>
    <property type="match status" value="1"/>
</dbReference>
<feature type="repeat" description="Cell wall-binding" evidence="4">
    <location>
        <begin position="1401"/>
        <end position="1420"/>
    </location>
</feature>
<sequence>MKKIKRLSSSVCVLTMTLSVASSAAANTEFKTTYENSDIESQKVVVTENDYESNLGPDNEEETFEINENDFKNNIENEEAPDQENEIIHEVQENDLKDSEQDEIIEKYASLSDTKGMFADFDDVNDVNISGSGTIVDTEYYDGTNSLKYDKGANVTITKDETVDALGYDYLELYVLDTKSNNLEITITDEHGNESKVWSDDDKKSVANQWTSIKVPLSKFKNVDLENIKSISIYEWNDGVYYIDNISFGVNQVTVVCDKKSGTYSKSFEVNLTASTEAAVIYYTTDGSEPTKDSTEYTSPITIDRSMCLKALAIADNKESEVVSFNYVINSEVNTSATWMQNFESGKESSFTASKENTNAKLSKTASYAGRNGLEYSVEKSGSPEKDSASVIINSENGPIDARGLNYLVLYFKDTQGSNGMKVSVIDEDGNETDFGGNGWYDLKTKKDEWIQYYISLDKLSGIDNIDRSRITGVRIGQWNVGTYYVDNVYFDNHLYKGSPDSGIEKIDVAEDEVKSVILNGDKTEIISNGEVNESYSSQNVELIAADGYDIYYTTNGENPTVNSTKYISPLSINSTTTVKAISVKDGKENDVNTFVYKVIPHEVKGDNKPGTYTDSVVIEFRTNSDKDKIYYTTDGSEPTKENGIEFIKPILLKDIGTTTFKTRAYTTSGQEGNVTELAYIIKDSGKAWEPRFSLSEGTYSDDISVKIYAQNDDEEIYYTLDGSNPTTNSTKYSGPITINSDTVVKAISVANGRKNSNVITKNYEIQRIDTPFLKADGKVLRNNYGLGEEVVLRGTNAGGWTLPENWQCPTNAADLHEQKKALTERFGEKKADELINLYISNWWTEEDFDLCKEEGINMLRLPISYFEMLDENYNLKDTAWELVDWFVEQCAERGIYVLIDMHGAIGSQNGKDHSGDTTKPNVGDFYGNEENIKNTIRLWENIAERFKDNPWVCGYDLLNEPSAVGPTQFEVYDRIYKAIREIDKNHTIYVQAIWEPTHLPDPSFYDWENIVYQYHFYGWDVEKDADGQEKFIQSKQKYVNELAKYDVPLLVGEFTFFSNLESWPRGLDIFEEEGWNYTTWTWKVTGKGSSWGLYTAENNAVDVYKDSENEITQKWGETLKTSNFERNDDIANIMKNYFSKNINLVGVEKVTVDKESIQIKSGETQKLEATVSPNEATYQTMTWSSNNENVAKVTSDGVVEAVSPGMAIITATNIGGKSDSCIVIVDNDGEINTLDQLKKLYENNKDKTKGKYTLTTWNKFKAALKNAENVINNQDSTLADINIAYDELKAAIDGLKRSSSSSSSSSSSASTNSSTDIEDTTKDENTTSDNNVVTEQDSNKLEWKQNSNGTWTLISEGKAITGWKQVNDKWYYMNTNGIMETGWKLIDDKWYYMNQSGDMATGWKQDAGKWYYMNQSGDMAIGWKLDSGKWYYMNQSGDMATGWLKDTDDNWYYLYENGSMAVNTIIDGYSIGSNGTWKK</sequence>
<keyword evidence="2" id="KW-0378">Hydrolase</keyword>
<dbReference type="Gene3D" id="3.20.20.80">
    <property type="entry name" value="Glycosidases"/>
    <property type="match status" value="1"/>
</dbReference>
<dbReference type="InterPro" id="IPR017853">
    <property type="entry name" value="GH"/>
</dbReference>
<dbReference type="EMBL" id="LRDH01000123">
    <property type="protein sequence ID" value="PPV13342.1"/>
    <property type="molecule type" value="Genomic_DNA"/>
</dbReference>
<dbReference type="InterPro" id="IPR059177">
    <property type="entry name" value="GH29D-like_dom"/>
</dbReference>
<dbReference type="GO" id="GO:0009986">
    <property type="term" value="C:cell surface"/>
    <property type="evidence" value="ECO:0007669"/>
    <property type="project" value="TreeGrafter"/>
</dbReference>
<gene>
    <name evidence="8" type="ORF">AWN73_16670</name>
</gene>
<dbReference type="SUPFAM" id="SSF69360">
    <property type="entry name" value="Cell wall binding repeat"/>
    <property type="match status" value="1"/>
</dbReference>
<dbReference type="SUPFAM" id="SSF49373">
    <property type="entry name" value="Invasin/intimin cell-adhesion fragments"/>
    <property type="match status" value="1"/>
</dbReference>
<feature type="repeat" description="Cell wall-binding" evidence="4">
    <location>
        <begin position="1381"/>
        <end position="1400"/>
    </location>
</feature>
<dbReference type="InterPro" id="IPR050386">
    <property type="entry name" value="Glycosyl_hydrolase_5"/>
</dbReference>
<evidence type="ECO:0000256" key="4">
    <source>
        <dbReference type="PROSITE-ProRule" id="PRU00591"/>
    </source>
</evidence>
<evidence type="ECO:0000256" key="2">
    <source>
        <dbReference type="ARBA" id="ARBA00022801"/>
    </source>
</evidence>
<feature type="domain" description="BIG2" evidence="7">
    <location>
        <begin position="1147"/>
        <end position="1224"/>
    </location>
</feature>
<dbReference type="SUPFAM" id="SSF51445">
    <property type="entry name" value="(Trans)glycosidases"/>
    <property type="match status" value="1"/>
</dbReference>